<comment type="caution">
    <text evidence="1">The sequence shown here is derived from an EMBL/GenBank/DDBJ whole genome shotgun (WGS) entry which is preliminary data.</text>
</comment>
<keyword evidence="2" id="KW-1185">Reference proteome</keyword>
<organism evidence="1 2">
    <name type="scientific">Bacillus manliponensis</name>
    <dbReference type="NCBI Taxonomy" id="574376"/>
    <lineage>
        <taxon>Bacteria</taxon>
        <taxon>Bacillati</taxon>
        <taxon>Bacillota</taxon>
        <taxon>Bacilli</taxon>
        <taxon>Bacillales</taxon>
        <taxon>Bacillaceae</taxon>
        <taxon>Bacillus</taxon>
        <taxon>Bacillus cereus group</taxon>
    </lineage>
</organism>
<evidence type="ECO:0000313" key="2">
    <source>
        <dbReference type="Proteomes" id="UP000027822"/>
    </source>
</evidence>
<dbReference type="AlphaFoldDB" id="A0A073JY69"/>
<reference evidence="1 2" key="1">
    <citation type="submission" date="2014-06" db="EMBL/GenBank/DDBJ databases">
        <title>Draft genome sequence of Bacillus manliponensis JCM 15802 (MCCC 1A00708).</title>
        <authorList>
            <person name="Lai Q."/>
            <person name="Liu Y."/>
            <person name="Shao Z."/>
        </authorList>
    </citation>
    <scope>NUCLEOTIDE SEQUENCE [LARGE SCALE GENOMIC DNA]</scope>
    <source>
        <strain evidence="1 2">JCM 15802</strain>
    </source>
</reference>
<accession>A0A073JY69</accession>
<gene>
    <name evidence="1" type="ORF">BAMA_22965</name>
</gene>
<dbReference type="Proteomes" id="UP000027822">
    <property type="component" value="Unassembled WGS sequence"/>
</dbReference>
<protein>
    <recommendedName>
        <fullName evidence="3">HNH endonuclease</fullName>
    </recommendedName>
</protein>
<sequence length="196" mass="22747">MSINSLPNDELVGKKVGRLTILGVFKQLYTSGRTQIKYSCICDCNTDHLVYIKRDDLIHKRRIHCGCLRKEPTNKYKNRKYAILKHYYNSSLVKRSSKKRFTEIIDFDIFVLLVQQPCVFCGDSYSCILKDRFSSEQIKCNTIDRLNNNLGYVPGNCVPCCVKCNIAKGERTLEQFIQWILNLNKNIYEVNTDVSL</sequence>
<dbReference type="Gene3D" id="3.30.40.220">
    <property type="match status" value="1"/>
</dbReference>
<dbReference type="EMBL" id="JOTN01000008">
    <property type="protein sequence ID" value="KEK19246.1"/>
    <property type="molecule type" value="Genomic_DNA"/>
</dbReference>
<evidence type="ECO:0008006" key="3">
    <source>
        <dbReference type="Google" id="ProtNLM"/>
    </source>
</evidence>
<dbReference type="RefSeq" id="WP_034639035.1">
    <property type="nucleotide sequence ID" value="NZ_CBCSJC010000019.1"/>
</dbReference>
<evidence type="ECO:0000313" key="1">
    <source>
        <dbReference type="EMBL" id="KEK19246.1"/>
    </source>
</evidence>
<proteinExistence type="predicted"/>
<dbReference type="OrthoDB" id="2873040at2"/>
<name>A0A073JY69_9BACI</name>